<dbReference type="EMBL" id="SSTD01004586">
    <property type="protein sequence ID" value="TYK23240.1"/>
    <property type="molecule type" value="Genomic_DNA"/>
</dbReference>
<keyword evidence="1" id="KW-0808">Transferase</keyword>
<dbReference type="GO" id="GO:0003964">
    <property type="term" value="F:RNA-directed DNA polymerase activity"/>
    <property type="evidence" value="ECO:0007669"/>
    <property type="project" value="UniProtKB-KW"/>
</dbReference>
<organism evidence="1 2">
    <name type="scientific">Cucumis melo var. makuwa</name>
    <name type="common">Oriental melon</name>
    <dbReference type="NCBI Taxonomy" id="1194695"/>
    <lineage>
        <taxon>Eukaryota</taxon>
        <taxon>Viridiplantae</taxon>
        <taxon>Streptophyta</taxon>
        <taxon>Embryophyta</taxon>
        <taxon>Tracheophyta</taxon>
        <taxon>Spermatophyta</taxon>
        <taxon>Magnoliopsida</taxon>
        <taxon>eudicotyledons</taxon>
        <taxon>Gunneridae</taxon>
        <taxon>Pentapetalae</taxon>
        <taxon>rosids</taxon>
        <taxon>fabids</taxon>
        <taxon>Cucurbitales</taxon>
        <taxon>Cucurbitaceae</taxon>
        <taxon>Benincaseae</taxon>
        <taxon>Cucumis</taxon>
    </lineage>
</organism>
<accession>A0A5D3DIP4</accession>
<dbReference type="Proteomes" id="UP000321947">
    <property type="component" value="Unassembled WGS sequence"/>
</dbReference>
<evidence type="ECO:0000313" key="1">
    <source>
        <dbReference type="EMBL" id="TYK23240.1"/>
    </source>
</evidence>
<evidence type="ECO:0000313" key="2">
    <source>
        <dbReference type="Proteomes" id="UP000321947"/>
    </source>
</evidence>
<comment type="caution">
    <text evidence="1">The sequence shown here is derived from an EMBL/GenBank/DDBJ whole genome shotgun (WGS) entry which is preliminary data.</text>
</comment>
<keyword evidence="1" id="KW-0548">Nucleotidyltransferase</keyword>
<gene>
    <name evidence="1" type="ORF">E5676_scaffold142G002850</name>
</gene>
<reference evidence="1 2" key="1">
    <citation type="submission" date="2019-08" db="EMBL/GenBank/DDBJ databases">
        <title>Draft genome sequences of two oriental melons (Cucumis melo L. var makuwa).</title>
        <authorList>
            <person name="Kwon S.-Y."/>
        </authorList>
    </citation>
    <scope>NUCLEOTIDE SEQUENCE [LARGE SCALE GENOMIC DNA]</scope>
    <source>
        <strain evidence="2">cv. Chang Bougi</strain>
        <tissue evidence="1">Leaf</tissue>
    </source>
</reference>
<sequence>MNTLFQILHGVGYLSPRSNNDDEEKVGCANKKQCLFHPKTDDHSVEDCFEFKNEETSNDTSIAVISKNTIPPHPLVYQCPPEFELNNWEIKKMLKVSKGSQKIRNRGTKVEGDIDDVVDFEVSICNLKQNIEEDEYDISHELLRLLEQEKKKTMSYQETLKVINLGTPEEVKEV</sequence>
<keyword evidence="1" id="KW-0695">RNA-directed DNA polymerase</keyword>
<dbReference type="AlphaFoldDB" id="A0A5D3DIP4"/>
<proteinExistence type="predicted"/>
<name>A0A5D3DIP4_CUCMM</name>
<protein>
    <submittedName>
        <fullName evidence="1">RNA-directed DNA polymerase (Reverse transcriptase), Ribonuclease H-like protein</fullName>
    </submittedName>
</protein>